<comment type="caution">
    <text evidence="2">The sequence shown here is derived from an EMBL/GenBank/DDBJ whole genome shotgun (WGS) entry which is preliminary data.</text>
</comment>
<evidence type="ECO:0000313" key="2">
    <source>
        <dbReference type="EMBL" id="KAJ5198960.1"/>
    </source>
</evidence>
<proteinExistence type="predicted"/>
<feature type="compositionally biased region" description="Basic and acidic residues" evidence="1">
    <location>
        <begin position="9"/>
        <end position="22"/>
    </location>
</feature>
<name>A0A9W9JQH1_9EURO</name>
<feature type="compositionally biased region" description="Basic and acidic residues" evidence="1">
    <location>
        <begin position="33"/>
        <end position="54"/>
    </location>
</feature>
<evidence type="ECO:0000313" key="3">
    <source>
        <dbReference type="Proteomes" id="UP001150879"/>
    </source>
</evidence>
<dbReference type="AlphaFoldDB" id="A0A9W9JQH1"/>
<keyword evidence="3" id="KW-1185">Reference proteome</keyword>
<evidence type="ECO:0000256" key="1">
    <source>
        <dbReference type="SAM" id="MobiDB-lite"/>
    </source>
</evidence>
<organism evidence="2 3">
    <name type="scientific">Penicillium cf. griseofulvum</name>
    <dbReference type="NCBI Taxonomy" id="2972120"/>
    <lineage>
        <taxon>Eukaryota</taxon>
        <taxon>Fungi</taxon>
        <taxon>Dikarya</taxon>
        <taxon>Ascomycota</taxon>
        <taxon>Pezizomycotina</taxon>
        <taxon>Eurotiomycetes</taxon>
        <taxon>Eurotiomycetidae</taxon>
        <taxon>Eurotiales</taxon>
        <taxon>Aspergillaceae</taxon>
        <taxon>Penicillium</taxon>
    </lineage>
</organism>
<reference evidence="2" key="1">
    <citation type="submission" date="2022-11" db="EMBL/GenBank/DDBJ databases">
        <authorList>
            <person name="Petersen C."/>
        </authorList>
    </citation>
    <scope>NUCLEOTIDE SEQUENCE</scope>
    <source>
        <strain evidence="2">IBT 16849</strain>
    </source>
</reference>
<dbReference type="Proteomes" id="UP001150879">
    <property type="component" value="Unassembled WGS sequence"/>
</dbReference>
<reference evidence="2" key="2">
    <citation type="journal article" date="2023" name="IMA Fungus">
        <title>Comparative genomic study of the Penicillium genus elucidates a diverse pangenome and 15 lateral gene transfer events.</title>
        <authorList>
            <person name="Petersen C."/>
            <person name="Sorensen T."/>
            <person name="Nielsen M.R."/>
            <person name="Sondergaard T.E."/>
            <person name="Sorensen J.L."/>
            <person name="Fitzpatrick D.A."/>
            <person name="Frisvad J.C."/>
            <person name="Nielsen K.L."/>
        </authorList>
    </citation>
    <scope>NUCLEOTIDE SEQUENCE</scope>
    <source>
        <strain evidence="2">IBT 16849</strain>
    </source>
</reference>
<protein>
    <submittedName>
        <fullName evidence="2">Uncharacterized protein</fullName>
    </submittedName>
</protein>
<dbReference type="EMBL" id="JAPQKP010000003">
    <property type="protein sequence ID" value="KAJ5198960.1"/>
    <property type="molecule type" value="Genomic_DNA"/>
</dbReference>
<gene>
    <name evidence="2" type="ORF">N7472_004164</name>
</gene>
<sequence length="75" mass="8752">MRKSSWRSNRSDLMNEKERELPCHPMSPPQEDSSARRAVPEEEDRHDNPRHLEDSNFVEPTRRGKQAGVAMPPRT</sequence>
<accession>A0A9W9JQH1</accession>
<feature type="region of interest" description="Disordered" evidence="1">
    <location>
        <begin position="1"/>
        <end position="75"/>
    </location>
</feature>